<dbReference type="SUPFAM" id="SSF51391">
    <property type="entry name" value="Thiamin phosphate synthase"/>
    <property type="match status" value="1"/>
</dbReference>
<gene>
    <name evidence="11" type="ORF">LCGC14_1829880</name>
</gene>
<keyword evidence="3" id="KW-0808">Transferase</keyword>
<dbReference type="InterPro" id="IPR034291">
    <property type="entry name" value="TMP_synthase"/>
</dbReference>
<dbReference type="GO" id="GO:0046872">
    <property type="term" value="F:metal ion binding"/>
    <property type="evidence" value="ECO:0007669"/>
    <property type="project" value="UniProtKB-KW"/>
</dbReference>
<evidence type="ECO:0000256" key="1">
    <source>
        <dbReference type="ARBA" id="ARBA00005165"/>
    </source>
</evidence>
<dbReference type="PANTHER" id="PTHR20857:SF23">
    <property type="entry name" value="THIAMINE BIOSYNTHETIC BIFUNCTIONAL ENZYME"/>
    <property type="match status" value="1"/>
</dbReference>
<dbReference type="Pfam" id="PF02581">
    <property type="entry name" value="TMP-TENI"/>
    <property type="match status" value="1"/>
</dbReference>
<name>A0A0F9GGE6_9ZZZZ</name>
<dbReference type="HAMAP" id="MF_00097">
    <property type="entry name" value="TMP_synthase"/>
    <property type="match status" value="1"/>
</dbReference>
<comment type="catalytic activity">
    <reaction evidence="7">
        <text>4-methyl-5-(2-phosphooxyethyl)-thiazole + 4-amino-2-methyl-5-(diphosphooxymethyl)pyrimidine + H(+) = thiamine phosphate + diphosphate</text>
        <dbReference type="Rhea" id="RHEA:22328"/>
        <dbReference type="ChEBI" id="CHEBI:15378"/>
        <dbReference type="ChEBI" id="CHEBI:33019"/>
        <dbReference type="ChEBI" id="CHEBI:37575"/>
        <dbReference type="ChEBI" id="CHEBI:57841"/>
        <dbReference type="ChEBI" id="CHEBI:58296"/>
        <dbReference type="EC" id="2.5.1.3"/>
    </reaction>
</comment>
<feature type="domain" description="Thiamine phosphate synthase/TenI" evidence="10">
    <location>
        <begin position="12"/>
        <end position="191"/>
    </location>
</feature>
<comment type="caution">
    <text evidence="11">The sequence shown here is derived from an EMBL/GenBank/DDBJ whole genome shotgun (WGS) entry which is preliminary data.</text>
</comment>
<keyword evidence="6" id="KW-0784">Thiamine biosynthesis</keyword>
<proteinExistence type="inferred from homology"/>
<evidence type="ECO:0000256" key="3">
    <source>
        <dbReference type="ARBA" id="ARBA00022679"/>
    </source>
</evidence>
<evidence type="ECO:0000256" key="6">
    <source>
        <dbReference type="ARBA" id="ARBA00022977"/>
    </source>
</evidence>
<comment type="catalytic activity">
    <reaction evidence="8">
        <text>2-(2-carboxy-4-methylthiazol-5-yl)ethyl phosphate + 4-amino-2-methyl-5-(diphosphooxymethyl)pyrimidine + 2 H(+) = thiamine phosphate + CO2 + diphosphate</text>
        <dbReference type="Rhea" id="RHEA:47848"/>
        <dbReference type="ChEBI" id="CHEBI:15378"/>
        <dbReference type="ChEBI" id="CHEBI:16526"/>
        <dbReference type="ChEBI" id="CHEBI:33019"/>
        <dbReference type="ChEBI" id="CHEBI:37575"/>
        <dbReference type="ChEBI" id="CHEBI:57841"/>
        <dbReference type="ChEBI" id="CHEBI:62890"/>
        <dbReference type="EC" id="2.5.1.3"/>
    </reaction>
</comment>
<dbReference type="EC" id="2.5.1.3" evidence="2"/>
<sequence length="228" mass="25645">MRGELLRKLDFVLITSRKICEAELAEIIRKAIEGGVGTVQLREKDLSTKNLYILARKLREITKELNVNFIINDRVDIAQAVDADGVHLGWQSLNIDIVRKMIGQNKLIGFSAHNLQEAEKANIEGADYITISPVFNTPFKDYFMQPIGVREIRKIKEQIRIPVIALGGINEYNVREAFLNGADGVAVISAVLLSKNPKETANKLYSEIKKFKSESENRVLIGEGECNY</sequence>
<dbReference type="NCBIfam" id="TIGR00693">
    <property type="entry name" value="thiE"/>
    <property type="match status" value="1"/>
</dbReference>
<evidence type="ECO:0000313" key="11">
    <source>
        <dbReference type="EMBL" id="KKL97894.1"/>
    </source>
</evidence>
<evidence type="ECO:0000256" key="7">
    <source>
        <dbReference type="ARBA" id="ARBA00047334"/>
    </source>
</evidence>
<evidence type="ECO:0000256" key="2">
    <source>
        <dbReference type="ARBA" id="ARBA00012830"/>
    </source>
</evidence>
<reference evidence="11" key="1">
    <citation type="journal article" date="2015" name="Nature">
        <title>Complex archaea that bridge the gap between prokaryotes and eukaryotes.</title>
        <authorList>
            <person name="Spang A."/>
            <person name="Saw J.H."/>
            <person name="Jorgensen S.L."/>
            <person name="Zaremba-Niedzwiedzka K."/>
            <person name="Martijn J."/>
            <person name="Lind A.E."/>
            <person name="van Eijk R."/>
            <person name="Schleper C."/>
            <person name="Guy L."/>
            <person name="Ettema T.J."/>
        </authorList>
    </citation>
    <scope>NUCLEOTIDE SEQUENCE</scope>
</reference>
<evidence type="ECO:0000256" key="8">
    <source>
        <dbReference type="ARBA" id="ARBA00047851"/>
    </source>
</evidence>
<dbReference type="AlphaFoldDB" id="A0A0F9GGE6"/>
<comment type="pathway">
    <text evidence="1">Cofactor biosynthesis; thiamine diphosphate biosynthesis; thiamine phosphate from 4-amino-2-methyl-5-diphosphomethylpyrimidine and 4-methyl-5-(2-phosphoethyl)-thiazole: step 1/1.</text>
</comment>
<dbReference type="InterPro" id="IPR013785">
    <property type="entry name" value="Aldolase_TIM"/>
</dbReference>
<dbReference type="FunFam" id="3.20.20.70:FF:000096">
    <property type="entry name" value="Thiamine-phosphate synthase"/>
    <property type="match status" value="1"/>
</dbReference>
<dbReference type="InterPro" id="IPR036206">
    <property type="entry name" value="ThiamineP_synth_sf"/>
</dbReference>
<dbReference type="GO" id="GO:0004789">
    <property type="term" value="F:thiamine-phosphate diphosphorylase activity"/>
    <property type="evidence" value="ECO:0007669"/>
    <property type="project" value="UniProtKB-EC"/>
</dbReference>
<organism evidence="11">
    <name type="scientific">marine sediment metagenome</name>
    <dbReference type="NCBI Taxonomy" id="412755"/>
    <lineage>
        <taxon>unclassified sequences</taxon>
        <taxon>metagenomes</taxon>
        <taxon>ecological metagenomes</taxon>
    </lineage>
</organism>
<keyword evidence="5" id="KW-0460">Magnesium</keyword>
<dbReference type="EMBL" id="LAZR01018056">
    <property type="protein sequence ID" value="KKL97894.1"/>
    <property type="molecule type" value="Genomic_DNA"/>
</dbReference>
<dbReference type="Gene3D" id="3.20.20.70">
    <property type="entry name" value="Aldolase class I"/>
    <property type="match status" value="1"/>
</dbReference>
<evidence type="ECO:0000256" key="4">
    <source>
        <dbReference type="ARBA" id="ARBA00022723"/>
    </source>
</evidence>
<dbReference type="UniPathway" id="UPA00060">
    <property type="reaction ID" value="UER00141"/>
</dbReference>
<dbReference type="GO" id="GO:0009228">
    <property type="term" value="P:thiamine biosynthetic process"/>
    <property type="evidence" value="ECO:0007669"/>
    <property type="project" value="UniProtKB-KW"/>
</dbReference>
<comment type="catalytic activity">
    <reaction evidence="9">
        <text>2-[(2R,5Z)-2-carboxy-4-methylthiazol-5(2H)-ylidene]ethyl phosphate + 4-amino-2-methyl-5-(diphosphooxymethyl)pyrimidine + 2 H(+) = thiamine phosphate + CO2 + diphosphate</text>
        <dbReference type="Rhea" id="RHEA:47844"/>
        <dbReference type="ChEBI" id="CHEBI:15378"/>
        <dbReference type="ChEBI" id="CHEBI:16526"/>
        <dbReference type="ChEBI" id="CHEBI:33019"/>
        <dbReference type="ChEBI" id="CHEBI:37575"/>
        <dbReference type="ChEBI" id="CHEBI:57841"/>
        <dbReference type="ChEBI" id="CHEBI:62899"/>
        <dbReference type="EC" id="2.5.1.3"/>
    </reaction>
</comment>
<protein>
    <recommendedName>
        <fullName evidence="2">thiamine phosphate synthase</fullName>
        <ecNumber evidence="2">2.5.1.3</ecNumber>
    </recommendedName>
</protein>
<evidence type="ECO:0000256" key="9">
    <source>
        <dbReference type="ARBA" id="ARBA00047883"/>
    </source>
</evidence>
<dbReference type="GO" id="GO:0009229">
    <property type="term" value="P:thiamine diphosphate biosynthetic process"/>
    <property type="evidence" value="ECO:0007669"/>
    <property type="project" value="UniProtKB-UniPathway"/>
</dbReference>
<evidence type="ECO:0000259" key="10">
    <source>
        <dbReference type="Pfam" id="PF02581"/>
    </source>
</evidence>
<dbReference type="CDD" id="cd00564">
    <property type="entry name" value="TMP_TenI"/>
    <property type="match status" value="1"/>
</dbReference>
<evidence type="ECO:0000256" key="5">
    <source>
        <dbReference type="ARBA" id="ARBA00022842"/>
    </source>
</evidence>
<keyword evidence="4" id="KW-0479">Metal-binding</keyword>
<dbReference type="PANTHER" id="PTHR20857">
    <property type="entry name" value="THIAMINE-PHOSPHATE PYROPHOSPHORYLASE"/>
    <property type="match status" value="1"/>
</dbReference>
<dbReference type="GO" id="GO:0005737">
    <property type="term" value="C:cytoplasm"/>
    <property type="evidence" value="ECO:0007669"/>
    <property type="project" value="TreeGrafter"/>
</dbReference>
<accession>A0A0F9GGE6</accession>
<dbReference type="InterPro" id="IPR022998">
    <property type="entry name" value="ThiamineP_synth_TenI"/>
</dbReference>